<name>A0ABD1F6F3_HYPHA</name>
<organism evidence="7 8">
    <name type="scientific">Hypothenemus hampei</name>
    <name type="common">Coffee berry borer</name>
    <dbReference type="NCBI Taxonomy" id="57062"/>
    <lineage>
        <taxon>Eukaryota</taxon>
        <taxon>Metazoa</taxon>
        <taxon>Ecdysozoa</taxon>
        <taxon>Arthropoda</taxon>
        <taxon>Hexapoda</taxon>
        <taxon>Insecta</taxon>
        <taxon>Pterygota</taxon>
        <taxon>Neoptera</taxon>
        <taxon>Endopterygota</taxon>
        <taxon>Coleoptera</taxon>
        <taxon>Polyphaga</taxon>
        <taxon>Cucujiformia</taxon>
        <taxon>Curculionidae</taxon>
        <taxon>Scolytinae</taxon>
        <taxon>Hypothenemus</taxon>
    </lineage>
</organism>
<feature type="domain" description="Ataxin-10" evidence="6">
    <location>
        <begin position="386"/>
        <end position="480"/>
    </location>
</feature>
<proteinExistence type="inferred from homology"/>
<dbReference type="InterPro" id="IPR011989">
    <property type="entry name" value="ARM-like"/>
</dbReference>
<dbReference type="Gene3D" id="1.25.10.10">
    <property type="entry name" value="Leucine-rich Repeat Variant"/>
    <property type="match status" value="1"/>
</dbReference>
<reference evidence="7 8" key="1">
    <citation type="submission" date="2024-05" db="EMBL/GenBank/DDBJ databases">
        <title>Genetic variation in Jamaican populations of the coffee berry borer (Hypothenemus hampei).</title>
        <authorList>
            <person name="Errbii M."/>
            <person name="Myrie A."/>
        </authorList>
    </citation>
    <scope>NUCLEOTIDE SEQUENCE [LARGE SCALE GENOMIC DNA]</scope>
    <source>
        <strain evidence="7">JA-Hopewell-2020-01-JO</strain>
        <tissue evidence="7">Whole body</tissue>
    </source>
</reference>
<keyword evidence="3" id="KW-0132">Cell division</keyword>
<evidence type="ECO:0000313" key="8">
    <source>
        <dbReference type="Proteomes" id="UP001566132"/>
    </source>
</evidence>
<keyword evidence="8" id="KW-1185">Reference proteome</keyword>
<dbReference type="EMBL" id="JBDJPC010000002">
    <property type="protein sequence ID" value="KAL1513153.1"/>
    <property type="molecule type" value="Genomic_DNA"/>
</dbReference>
<sequence>MSDLNPNIASYYGIPSATDHLIKQEPIILVLTDPERQLIVPDIWTGSYKTISDWLKKEFIPNSQFIAIIDIRFIDQLFIALNRIVNNTTEEHAIEDEAAEALTELLKTIRILVTKEDVLTYLYVNQSEDFKNCIRQLANHLFTESHGHQIYTKYFTQFLLNVLAKNNDKKTLEDVFQIINMSNVYNLFKNFIGFTKEMCAFIWRSHCLVPIVDMELIVKLFEYQANEQLRNEYLDFTVLNLVMTPFIWQHYDEFQPAIRIRILTCLRDRDALGCQHCDKQVPVEVVESLVLVFIEHSPEIFKTSRSDDPILATELSLILEILAHLSSEEMNLPRMNDRKLFVIVGVILINVHKLGKKNGSVFTPIQTLAQLQSSTNEVKTNPVFGFKTDLVRLIGNMCWKNEDMQDLARTAELIPVLLECCTIDANNPFITQWAILAIRNLCENNQANQAVIGSLSKQGTVSTEILDKLGLKLHCDDTEKSIGIVQFKMQVRESLINLESDYNVMKRKKE</sequence>
<dbReference type="GO" id="GO:0051301">
    <property type="term" value="P:cell division"/>
    <property type="evidence" value="ECO:0007669"/>
    <property type="project" value="UniProtKB-KW"/>
</dbReference>
<dbReference type="Proteomes" id="UP001566132">
    <property type="component" value="Unassembled WGS sequence"/>
</dbReference>
<dbReference type="PANTHER" id="PTHR13255">
    <property type="entry name" value="ATAXIN-10"/>
    <property type="match status" value="1"/>
</dbReference>
<comment type="caution">
    <text evidence="7">The sequence shown here is derived from an EMBL/GenBank/DDBJ whole genome shotgun (WGS) entry which is preliminary data.</text>
</comment>
<evidence type="ECO:0000256" key="3">
    <source>
        <dbReference type="ARBA" id="ARBA00022618"/>
    </source>
</evidence>
<evidence type="ECO:0000256" key="1">
    <source>
        <dbReference type="ARBA" id="ARBA00008384"/>
    </source>
</evidence>
<dbReference type="InterPro" id="IPR016024">
    <property type="entry name" value="ARM-type_fold"/>
</dbReference>
<comment type="function">
    <text evidence="5">May play a role in the regulation of cytokinesis. May play a role in signaling by stimulating protein glycosylation. Induces neuritogenesis by activating the Ras-MAP kinase pathway and is necessary for the survival of cerebellar neurons. Does not appear to play a major role in ciliogenesis.</text>
</comment>
<evidence type="ECO:0000256" key="4">
    <source>
        <dbReference type="ARBA" id="ARBA00023306"/>
    </source>
</evidence>
<evidence type="ECO:0000313" key="7">
    <source>
        <dbReference type="EMBL" id="KAL1513153.1"/>
    </source>
</evidence>
<dbReference type="InterPro" id="IPR051374">
    <property type="entry name" value="Ataxin-10/CTR86_families"/>
</dbReference>
<dbReference type="SUPFAM" id="SSF48371">
    <property type="entry name" value="ARM repeat"/>
    <property type="match status" value="1"/>
</dbReference>
<dbReference type="AlphaFoldDB" id="A0ABD1F6F3"/>
<gene>
    <name evidence="7" type="ORF">ABEB36_002606</name>
</gene>
<evidence type="ECO:0000256" key="2">
    <source>
        <dbReference type="ARBA" id="ARBA00018804"/>
    </source>
</evidence>
<keyword evidence="4" id="KW-0131">Cell cycle</keyword>
<protein>
    <recommendedName>
        <fullName evidence="2">Ataxin-10</fullName>
    </recommendedName>
</protein>
<evidence type="ECO:0000259" key="6">
    <source>
        <dbReference type="Pfam" id="PF09759"/>
    </source>
</evidence>
<evidence type="ECO:0000256" key="5">
    <source>
        <dbReference type="ARBA" id="ARBA00045173"/>
    </source>
</evidence>
<dbReference type="PANTHER" id="PTHR13255:SF0">
    <property type="entry name" value="ATAXIN-10"/>
    <property type="match status" value="1"/>
</dbReference>
<accession>A0ABD1F6F3</accession>
<dbReference type="InterPro" id="IPR019156">
    <property type="entry name" value="Ataxin-10_domain"/>
</dbReference>
<comment type="similarity">
    <text evidence="1">Belongs to the ataxin-10 family.</text>
</comment>
<dbReference type="Pfam" id="PF09759">
    <property type="entry name" value="Atx10homo_assoc"/>
    <property type="match status" value="1"/>
</dbReference>